<comment type="caution">
    <text evidence="7">The sequence shown here is derived from an EMBL/GenBank/DDBJ whole genome shotgun (WGS) entry which is preliminary data.</text>
</comment>
<dbReference type="InterPro" id="IPR051906">
    <property type="entry name" value="TolC-like"/>
</dbReference>
<dbReference type="Gene3D" id="1.20.1600.10">
    <property type="entry name" value="Outer membrane efflux proteins (OEP)"/>
    <property type="match status" value="2"/>
</dbReference>
<name>A0ABS4GAH4_9FIRM</name>
<keyword evidence="4" id="KW-0472">Membrane</keyword>
<feature type="signal peptide" evidence="6">
    <location>
        <begin position="1"/>
        <end position="25"/>
    </location>
</feature>
<feature type="chain" id="PRO_5047094021" description="Outer membrane efflux protein" evidence="6">
    <location>
        <begin position="26"/>
        <end position="414"/>
    </location>
</feature>
<evidence type="ECO:0000256" key="6">
    <source>
        <dbReference type="SAM" id="SignalP"/>
    </source>
</evidence>
<protein>
    <recommendedName>
        <fullName evidence="9">Outer membrane efflux protein</fullName>
    </recommendedName>
</protein>
<keyword evidence="6" id="KW-0732">Signal</keyword>
<comment type="subcellular location">
    <subcellularLocation>
        <location evidence="1">Cell outer membrane</location>
    </subcellularLocation>
</comment>
<keyword evidence="5" id="KW-0998">Cell outer membrane</keyword>
<evidence type="ECO:0000313" key="8">
    <source>
        <dbReference type="Proteomes" id="UP001519342"/>
    </source>
</evidence>
<gene>
    <name evidence="7" type="ORF">J2Z76_000533</name>
</gene>
<dbReference type="EMBL" id="JAGGKS010000001">
    <property type="protein sequence ID" value="MBP1924680.1"/>
    <property type="molecule type" value="Genomic_DNA"/>
</dbReference>
<organism evidence="7 8">
    <name type="scientific">Sedimentibacter acidaminivorans</name>
    <dbReference type="NCBI Taxonomy" id="913099"/>
    <lineage>
        <taxon>Bacteria</taxon>
        <taxon>Bacillati</taxon>
        <taxon>Bacillota</taxon>
        <taxon>Tissierellia</taxon>
        <taxon>Sedimentibacter</taxon>
    </lineage>
</organism>
<dbReference type="PANTHER" id="PTHR30026:SF20">
    <property type="entry name" value="OUTER MEMBRANE PROTEIN TOLC"/>
    <property type="match status" value="1"/>
</dbReference>
<keyword evidence="8" id="KW-1185">Reference proteome</keyword>
<proteinExistence type="predicted"/>
<reference evidence="7 8" key="1">
    <citation type="submission" date="2021-03" db="EMBL/GenBank/DDBJ databases">
        <title>Genomic Encyclopedia of Type Strains, Phase IV (KMG-IV): sequencing the most valuable type-strain genomes for metagenomic binning, comparative biology and taxonomic classification.</title>
        <authorList>
            <person name="Goeker M."/>
        </authorList>
    </citation>
    <scope>NUCLEOTIDE SEQUENCE [LARGE SCALE GENOMIC DNA]</scope>
    <source>
        <strain evidence="7 8">DSM 24004</strain>
    </source>
</reference>
<evidence type="ECO:0000256" key="5">
    <source>
        <dbReference type="ARBA" id="ARBA00023237"/>
    </source>
</evidence>
<evidence type="ECO:0008006" key="9">
    <source>
        <dbReference type="Google" id="ProtNLM"/>
    </source>
</evidence>
<accession>A0ABS4GAH4</accession>
<evidence type="ECO:0000313" key="7">
    <source>
        <dbReference type="EMBL" id="MBP1924680.1"/>
    </source>
</evidence>
<dbReference type="PANTHER" id="PTHR30026">
    <property type="entry name" value="OUTER MEMBRANE PROTEIN TOLC"/>
    <property type="match status" value="1"/>
</dbReference>
<sequence>MKRKIAMLMTMVLLLSTLQMNFAFADDETNTNIDSEAVSAIETVKDSVDTENTDKEEVAAEDSKAMELSIDDAVKLAKESSREMWKIDDGLKELYDARKDASKAKKLAEDSMSVPLDNPYSPGATDIKTLLAKNEYGIKFADLRTKETEKNRELLNLGIEIETKSLYYQVLVAEKTIEVNQGNLSKAEEQLRVINLKFNNGSATKAEVLNGQMAVQSAQTDLDSSKDDLEVAKLNLLNKIDLPFDTEIVLTDKELNYVPTVDINLEDALEKAKTDRPEILTAQNNLELQEIETHVYTAYYTSNLRENKAAVEKLKDAELNVPQVYKDVELDVRKSYLALVKAERALLNMDKTVELAKEASRINKLLYENGMAASTDVIVADTNLAQAEIGRYQLLVSYNISKMMFDNSNLIGLK</sequence>
<evidence type="ECO:0000256" key="4">
    <source>
        <dbReference type="ARBA" id="ARBA00023136"/>
    </source>
</evidence>
<evidence type="ECO:0000256" key="2">
    <source>
        <dbReference type="ARBA" id="ARBA00022452"/>
    </source>
</evidence>
<keyword evidence="2" id="KW-1134">Transmembrane beta strand</keyword>
<evidence type="ECO:0000256" key="3">
    <source>
        <dbReference type="ARBA" id="ARBA00022692"/>
    </source>
</evidence>
<keyword evidence="3" id="KW-0812">Transmembrane</keyword>
<evidence type="ECO:0000256" key="1">
    <source>
        <dbReference type="ARBA" id="ARBA00004442"/>
    </source>
</evidence>
<dbReference type="RefSeq" id="WP_209510427.1">
    <property type="nucleotide sequence ID" value="NZ_JAGGKS010000001.1"/>
</dbReference>
<dbReference type="Proteomes" id="UP001519342">
    <property type="component" value="Unassembled WGS sequence"/>
</dbReference>
<dbReference type="SUPFAM" id="SSF56954">
    <property type="entry name" value="Outer membrane efflux proteins (OEP)"/>
    <property type="match status" value="1"/>
</dbReference>